<dbReference type="AlphaFoldDB" id="A0A1N7MBW5"/>
<evidence type="ECO:0000313" key="1">
    <source>
        <dbReference type="EMBL" id="SIS83635.1"/>
    </source>
</evidence>
<accession>A0A1N7MBW5</accession>
<protein>
    <recommendedName>
        <fullName evidence="3">DUF4369 domain-containing protein</fullName>
    </recommendedName>
</protein>
<dbReference type="EMBL" id="FTOI01000008">
    <property type="protein sequence ID" value="SIS83635.1"/>
    <property type="molecule type" value="Genomic_DNA"/>
</dbReference>
<dbReference type="STRING" id="713588.SAMN05421789_10857"/>
<name>A0A1N7MBW5_9FLAO</name>
<dbReference type="PROSITE" id="PS51257">
    <property type="entry name" value="PROKAR_LIPOPROTEIN"/>
    <property type="match status" value="1"/>
</dbReference>
<reference evidence="2" key="1">
    <citation type="submission" date="2017-01" db="EMBL/GenBank/DDBJ databases">
        <authorList>
            <person name="Varghese N."/>
            <person name="Submissions S."/>
        </authorList>
    </citation>
    <scope>NUCLEOTIDE SEQUENCE [LARGE SCALE GENOMIC DNA]</scope>
    <source>
        <strain evidence="2">DSM 23145</strain>
    </source>
</reference>
<evidence type="ECO:0000313" key="2">
    <source>
        <dbReference type="Proteomes" id="UP000185839"/>
    </source>
</evidence>
<proteinExistence type="predicted"/>
<gene>
    <name evidence="1" type="ORF">SAMN05421789_10857</name>
</gene>
<evidence type="ECO:0008006" key="3">
    <source>
        <dbReference type="Google" id="ProtNLM"/>
    </source>
</evidence>
<sequence>MRPLFYLFIFSTILGCQEETRENSRAYVDGKITETSLQLAKIKVLIKSDNAIVAEAIPTDAGDFTLSGPLLSESFSLRFNAKVKSFKASKSGSVLSADSLQINIPAGTTTITFNEIKLK</sequence>
<keyword evidence="2" id="KW-1185">Reference proteome</keyword>
<dbReference type="OrthoDB" id="1259757at2"/>
<organism evidence="1 2">
    <name type="scientific">Kaistella chaponensis</name>
    <dbReference type="NCBI Taxonomy" id="713588"/>
    <lineage>
        <taxon>Bacteria</taxon>
        <taxon>Pseudomonadati</taxon>
        <taxon>Bacteroidota</taxon>
        <taxon>Flavobacteriia</taxon>
        <taxon>Flavobacteriales</taxon>
        <taxon>Weeksellaceae</taxon>
        <taxon>Chryseobacterium group</taxon>
        <taxon>Kaistella</taxon>
    </lineage>
</organism>
<dbReference type="Proteomes" id="UP000185839">
    <property type="component" value="Unassembled WGS sequence"/>
</dbReference>
<dbReference type="RefSeq" id="WP_076387231.1">
    <property type="nucleotide sequence ID" value="NZ_FTOI01000008.1"/>
</dbReference>